<proteinExistence type="inferred from homology"/>
<dbReference type="InterPro" id="IPR009050">
    <property type="entry name" value="Globin-like_sf"/>
</dbReference>
<accession>A0A1M7Z3Y8</accession>
<dbReference type="EMBL" id="FRXN01000001">
    <property type="protein sequence ID" value="SHO59591.1"/>
    <property type="molecule type" value="Genomic_DNA"/>
</dbReference>
<dbReference type="AlphaFoldDB" id="A0A1M7Z3Y8"/>
<sequence>MNPFQSIYEAIGEEKIQQLTHYFYQEVAQNEELRKLYPEEDLKPAERRLFLFLLQVFGGPQTYSEERGHPRLRMRHLNWKIDGKFRNHWMNAMLSAMDQIDLEPEVRELMLGYFVKVANHMVNHE</sequence>
<organism evidence="7 8">
    <name type="scientific">Algoriphagus zhangzhouensis</name>
    <dbReference type="NCBI Taxonomy" id="1073327"/>
    <lineage>
        <taxon>Bacteria</taxon>
        <taxon>Pseudomonadati</taxon>
        <taxon>Bacteroidota</taxon>
        <taxon>Cytophagia</taxon>
        <taxon>Cytophagales</taxon>
        <taxon>Cyclobacteriaceae</taxon>
        <taxon>Algoriphagus</taxon>
    </lineage>
</organism>
<dbReference type="SUPFAM" id="SSF46458">
    <property type="entry name" value="Globin-like"/>
    <property type="match status" value="1"/>
</dbReference>
<evidence type="ECO:0000256" key="6">
    <source>
        <dbReference type="ARBA" id="ARBA00034496"/>
    </source>
</evidence>
<keyword evidence="2" id="KW-0813">Transport</keyword>
<evidence type="ECO:0000256" key="3">
    <source>
        <dbReference type="ARBA" id="ARBA00022617"/>
    </source>
</evidence>
<keyword evidence="5" id="KW-0408">Iron</keyword>
<dbReference type="Gene3D" id="1.10.490.10">
    <property type="entry name" value="Globins"/>
    <property type="match status" value="1"/>
</dbReference>
<dbReference type="GO" id="GO:0005344">
    <property type="term" value="F:oxygen carrier activity"/>
    <property type="evidence" value="ECO:0007669"/>
    <property type="project" value="InterPro"/>
</dbReference>
<keyword evidence="8" id="KW-1185">Reference proteome</keyword>
<reference evidence="8" key="1">
    <citation type="submission" date="2016-12" db="EMBL/GenBank/DDBJ databases">
        <authorList>
            <person name="Varghese N."/>
            <person name="Submissions S."/>
        </authorList>
    </citation>
    <scope>NUCLEOTIDE SEQUENCE [LARGE SCALE GENOMIC DNA]</scope>
    <source>
        <strain evidence="8">DSM 25035</strain>
    </source>
</reference>
<dbReference type="PROSITE" id="PS01213">
    <property type="entry name" value="GLOBIN_FAM_2"/>
    <property type="match status" value="1"/>
</dbReference>
<dbReference type="InterPro" id="IPR012292">
    <property type="entry name" value="Globin/Proto"/>
</dbReference>
<dbReference type="STRING" id="1073327.SAMN04488108_0229"/>
<dbReference type="PANTHER" id="PTHR47366">
    <property type="entry name" value="TWO-ON-TWO HEMOGLOBIN-3"/>
    <property type="match status" value="1"/>
</dbReference>
<dbReference type="OrthoDB" id="9790913at2"/>
<dbReference type="Proteomes" id="UP000184609">
    <property type="component" value="Unassembled WGS sequence"/>
</dbReference>
<dbReference type="InterPro" id="IPR019795">
    <property type="entry name" value="Globin_bac-like_CS"/>
</dbReference>
<evidence type="ECO:0000256" key="4">
    <source>
        <dbReference type="ARBA" id="ARBA00022723"/>
    </source>
</evidence>
<evidence type="ECO:0000256" key="1">
    <source>
        <dbReference type="ARBA" id="ARBA00001971"/>
    </source>
</evidence>
<dbReference type="GO" id="GO:0019825">
    <property type="term" value="F:oxygen binding"/>
    <property type="evidence" value="ECO:0007669"/>
    <property type="project" value="InterPro"/>
</dbReference>
<dbReference type="GO" id="GO:0020037">
    <property type="term" value="F:heme binding"/>
    <property type="evidence" value="ECO:0007669"/>
    <property type="project" value="InterPro"/>
</dbReference>
<dbReference type="CDD" id="cd08917">
    <property type="entry name" value="TrHb2_O"/>
    <property type="match status" value="1"/>
</dbReference>
<comment type="cofactor">
    <cofactor evidence="1">
        <name>heme</name>
        <dbReference type="ChEBI" id="CHEBI:30413"/>
    </cofactor>
</comment>
<dbReference type="PANTHER" id="PTHR47366:SF1">
    <property type="entry name" value="TWO-ON-TWO HEMOGLOBIN-3"/>
    <property type="match status" value="1"/>
</dbReference>
<dbReference type="InterPro" id="IPR044203">
    <property type="entry name" value="GlbO/GLB3-like"/>
</dbReference>
<dbReference type="GO" id="GO:0046872">
    <property type="term" value="F:metal ion binding"/>
    <property type="evidence" value="ECO:0007669"/>
    <property type="project" value="UniProtKB-KW"/>
</dbReference>
<evidence type="ECO:0000256" key="5">
    <source>
        <dbReference type="ARBA" id="ARBA00023004"/>
    </source>
</evidence>
<name>A0A1M7Z3Y8_9BACT</name>
<comment type="similarity">
    <text evidence="6">Belongs to the truncated hemoglobin family. Group II subfamily.</text>
</comment>
<dbReference type="InterPro" id="IPR001486">
    <property type="entry name" value="Hemoglobin_trunc"/>
</dbReference>
<evidence type="ECO:0000313" key="8">
    <source>
        <dbReference type="Proteomes" id="UP000184609"/>
    </source>
</evidence>
<dbReference type="Pfam" id="PF01152">
    <property type="entry name" value="Bac_globin"/>
    <property type="match status" value="1"/>
</dbReference>
<keyword evidence="3" id="KW-0349">Heme</keyword>
<evidence type="ECO:0000313" key="7">
    <source>
        <dbReference type="EMBL" id="SHO59591.1"/>
    </source>
</evidence>
<gene>
    <name evidence="7" type="ORF">SAMN04488108_0229</name>
</gene>
<protein>
    <submittedName>
        <fullName evidence="7">Hemoglobin</fullName>
    </submittedName>
</protein>
<dbReference type="RefSeq" id="WP_073569916.1">
    <property type="nucleotide sequence ID" value="NZ_FRXN01000001.1"/>
</dbReference>
<evidence type="ECO:0000256" key="2">
    <source>
        <dbReference type="ARBA" id="ARBA00022448"/>
    </source>
</evidence>
<keyword evidence="4" id="KW-0479">Metal-binding</keyword>